<gene>
    <name evidence="2" type="ORF">A2W18_05460</name>
</gene>
<sequence>MGTSKTRARKKVFDPNTARPIGAEERIGMITKAAYYRAEPRGFSASNDVDDWLQAEREIDRVMRDTPPREPAKSVQHGDAHGGDRA</sequence>
<evidence type="ECO:0000256" key="1">
    <source>
        <dbReference type="SAM" id="MobiDB-lite"/>
    </source>
</evidence>
<organism evidence="2 3">
    <name type="scientific">Candidatus Muproteobacteria bacterium RBG_16_60_9</name>
    <dbReference type="NCBI Taxonomy" id="1817755"/>
    <lineage>
        <taxon>Bacteria</taxon>
        <taxon>Pseudomonadati</taxon>
        <taxon>Pseudomonadota</taxon>
        <taxon>Candidatus Muproteobacteria</taxon>
    </lineage>
</organism>
<accession>A0A1F6V132</accession>
<comment type="caution">
    <text evidence="2">The sequence shown here is derived from an EMBL/GenBank/DDBJ whole genome shotgun (WGS) entry which is preliminary data.</text>
</comment>
<evidence type="ECO:0000313" key="3">
    <source>
        <dbReference type="Proteomes" id="UP000179076"/>
    </source>
</evidence>
<dbReference type="AlphaFoldDB" id="A0A1F6V132"/>
<evidence type="ECO:0000313" key="2">
    <source>
        <dbReference type="EMBL" id="OGI63124.1"/>
    </source>
</evidence>
<dbReference type="InterPro" id="IPR021327">
    <property type="entry name" value="DUF2934"/>
</dbReference>
<dbReference type="EMBL" id="MFSP01000161">
    <property type="protein sequence ID" value="OGI63124.1"/>
    <property type="molecule type" value="Genomic_DNA"/>
</dbReference>
<dbReference type="Proteomes" id="UP000179076">
    <property type="component" value="Unassembled WGS sequence"/>
</dbReference>
<proteinExistence type="predicted"/>
<evidence type="ECO:0008006" key="4">
    <source>
        <dbReference type="Google" id="ProtNLM"/>
    </source>
</evidence>
<dbReference type="Pfam" id="PF11154">
    <property type="entry name" value="DUF2934"/>
    <property type="match status" value="1"/>
</dbReference>
<protein>
    <recommendedName>
        <fullName evidence="4">DUF2934 domain-containing protein</fullName>
    </recommendedName>
</protein>
<name>A0A1F6V132_9PROT</name>
<feature type="region of interest" description="Disordered" evidence="1">
    <location>
        <begin position="62"/>
        <end position="86"/>
    </location>
</feature>
<reference evidence="2 3" key="1">
    <citation type="journal article" date="2016" name="Nat. Commun.">
        <title>Thousands of microbial genomes shed light on interconnected biogeochemical processes in an aquifer system.</title>
        <authorList>
            <person name="Anantharaman K."/>
            <person name="Brown C.T."/>
            <person name="Hug L.A."/>
            <person name="Sharon I."/>
            <person name="Castelle C.J."/>
            <person name="Probst A.J."/>
            <person name="Thomas B.C."/>
            <person name="Singh A."/>
            <person name="Wilkins M.J."/>
            <person name="Karaoz U."/>
            <person name="Brodie E.L."/>
            <person name="Williams K.H."/>
            <person name="Hubbard S.S."/>
            <person name="Banfield J.F."/>
        </authorList>
    </citation>
    <scope>NUCLEOTIDE SEQUENCE [LARGE SCALE GENOMIC DNA]</scope>
</reference>